<dbReference type="InterPro" id="IPR051447">
    <property type="entry name" value="Lipoprotein-release_system"/>
</dbReference>
<evidence type="ECO:0000256" key="2">
    <source>
        <dbReference type="ARBA" id="ARBA00005236"/>
    </source>
</evidence>
<evidence type="ECO:0000256" key="7">
    <source>
        <dbReference type="SAM" id="Phobius"/>
    </source>
</evidence>
<dbReference type="GO" id="GO:0098797">
    <property type="term" value="C:plasma membrane protein complex"/>
    <property type="evidence" value="ECO:0007669"/>
    <property type="project" value="TreeGrafter"/>
</dbReference>
<sequence length="538" mass="59522">MARRSFSLMLAWRYLNPRRAMLSAVTLISVTGVLLGVLVLVVVMAVYAGLERTVKDRLLGFTPHVKLEYVPFGGFREPISDWRETADKIKQVPGVHSATAFVQEYVLMIDEATRKRPVFFRGVDTQDPSQVTGLEKLLDEDYPGSSADMGLDNRIVISSIIAKQFGLHPGDKVKFLSAQNLNEMERIDRIRKRPALHEEFAAQLGTAKEGLKTALTPHEGKLLLKNDDYNKFFFPLTDVYNIDDIRDPEREILGQFLALFESGNTTNDGVLLDSDVPQKATEALDELDKVNVKELNAEILDGFMEIVLPKEATVIGVYGASQMALTPDVFMPLPLAQELAGLQGAVQGIAVRLDDPYQAHITGQKFASMMPPGWHAVTWMEEFGEFSNLINQQRVMMYFALSFIILVSAFSMMAVMFTVTIQKRREIGVMKALGAAPGQIVRVFVNQGMILGFVGSVLGVVSGLVVIRFRGTLQDVLRGFGFDPFPKSFHGFQVLPAHVNPMEVTVIAIAAFILCSLAAFVPAFFAARSDAAKSLRNL</sequence>
<feature type="transmembrane region" description="Helical" evidence="7">
    <location>
        <begin position="395"/>
        <end position="419"/>
    </location>
</feature>
<keyword evidence="3" id="KW-1003">Cell membrane</keyword>
<dbReference type="AlphaFoldDB" id="A0A858RJI5"/>
<dbReference type="InterPro" id="IPR003838">
    <property type="entry name" value="ABC3_permease_C"/>
</dbReference>
<feature type="transmembrane region" description="Helical" evidence="7">
    <location>
        <begin position="504"/>
        <end position="527"/>
    </location>
</feature>
<organism evidence="10 11">
    <name type="scientific">Luteolibacter luteus</name>
    <dbReference type="NCBI Taxonomy" id="2728835"/>
    <lineage>
        <taxon>Bacteria</taxon>
        <taxon>Pseudomonadati</taxon>
        <taxon>Verrucomicrobiota</taxon>
        <taxon>Verrucomicrobiia</taxon>
        <taxon>Verrucomicrobiales</taxon>
        <taxon>Verrucomicrobiaceae</taxon>
        <taxon>Luteolibacter</taxon>
    </lineage>
</organism>
<protein>
    <submittedName>
        <fullName evidence="10">ABC transporter permease</fullName>
    </submittedName>
</protein>
<name>A0A858RJI5_9BACT</name>
<dbReference type="PANTHER" id="PTHR30489">
    <property type="entry name" value="LIPOPROTEIN-RELEASING SYSTEM TRANSMEMBRANE PROTEIN LOLE"/>
    <property type="match status" value="1"/>
</dbReference>
<dbReference type="KEGG" id="luo:HHL09_12870"/>
<evidence type="ECO:0000256" key="3">
    <source>
        <dbReference type="ARBA" id="ARBA00022475"/>
    </source>
</evidence>
<dbReference type="Proteomes" id="UP000501812">
    <property type="component" value="Chromosome"/>
</dbReference>
<keyword evidence="6 7" id="KW-0472">Membrane</keyword>
<comment type="similarity">
    <text evidence="2">Belongs to the ABC-4 integral membrane protein family. LolC/E subfamily.</text>
</comment>
<reference evidence="10 11" key="1">
    <citation type="submission" date="2020-04" db="EMBL/GenBank/DDBJ databases">
        <title>Luteolibacter sp. G-1-1-1 isolated from soil.</title>
        <authorList>
            <person name="Dahal R.H."/>
        </authorList>
    </citation>
    <scope>NUCLEOTIDE SEQUENCE [LARGE SCALE GENOMIC DNA]</scope>
    <source>
        <strain evidence="10 11">G-1-1-1</strain>
    </source>
</reference>
<accession>A0A858RJI5</accession>
<dbReference type="GO" id="GO:0044874">
    <property type="term" value="P:lipoprotein localization to outer membrane"/>
    <property type="evidence" value="ECO:0007669"/>
    <property type="project" value="TreeGrafter"/>
</dbReference>
<dbReference type="PANTHER" id="PTHR30489:SF0">
    <property type="entry name" value="LIPOPROTEIN-RELEASING SYSTEM TRANSMEMBRANE PROTEIN LOLE"/>
    <property type="match status" value="1"/>
</dbReference>
<evidence type="ECO:0000256" key="6">
    <source>
        <dbReference type="ARBA" id="ARBA00023136"/>
    </source>
</evidence>
<feature type="domain" description="MacB-like periplasmic core" evidence="9">
    <location>
        <begin position="26"/>
        <end position="175"/>
    </location>
</feature>
<evidence type="ECO:0000313" key="10">
    <source>
        <dbReference type="EMBL" id="QJE96638.1"/>
    </source>
</evidence>
<proteinExistence type="inferred from homology"/>
<dbReference type="EMBL" id="CP051774">
    <property type="protein sequence ID" value="QJE96638.1"/>
    <property type="molecule type" value="Genomic_DNA"/>
</dbReference>
<keyword evidence="4 7" id="KW-0812">Transmembrane</keyword>
<gene>
    <name evidence="10" type="ORF">HHL09_12870</name>
</gene>
<feature type="domain" description="ABC3 transporter permease C-terminal" evidence="8">
    <location>
        <begin position="399"/>
        <end position="529"/>
    </location>
</feature>
<dbReference type="Pfam" id="PF02687">
    <property type="entry name" value="FtsX"/>
    <property type="match status" value="1"/>
</dbReference>
<keyword evidence="11" id="KW-1185">Reference proteome</keyword>
<evidence type="ECO:0000256" key="1">
    <source>
        <dbReference type="ARBA" id="ARBA00004651"/>
    </source>
</evidence>
<feature type="transmembrane region" description="Helical" evidence="7">
    <location>
        <begin position="21"/>
        <end position="50"/>
    </location>
</feature>
<evidence type="ECO:0000259" key="8">
    <source>
        <dbReference type="Pfam" id="PF02687"/>
    </source>
</evidence>
<comment type="subcellular location">
    <subcellularLocation>
        <location evidence="1">Cell membrane</location>
        <topology evidence="1">Multi-pass membrane protein</topology>
    </subcellularLocation>
</comment>
<evidence type="ECO:0000313" key="11">
    <source>
        <dbReference type="Proteomes" id="UP000501812"/>
    </source>
</evidence>
<dbReference type="InterPro" id="IPR025857">
    <property type="entry name" value="MacB_PCD"/>
</dbReference>
<feature type="transmembrane region" description="Helical" evidence="7">
    <location>
        <begin position="440"/>
        <end position="467"/>
    </location>
</feature>
<evidence type="ECO:0000256" key="4">
    <source>
        <dbReference type="ARBA" id="ARBA00022692"/>
    </source>
</evidence>
<dbReference type="Pfam" id="PF12704">
    <property type="entry name" value="MacB_PCD"/>
    <property type="match status" value="1"/>
</dbReference>
<keyword evidence="5 7" id="KW-1133">Transmembrane helix</keyword>
<evidence type="ECO:0000256" key="5">
    <source>
        <dbReference type="ARBA" id="ARBA00022989"/>
    </source>
</evidence>
<dbReference type="RefSeq" id="WP_169455039.1">
    <property type="nucleotide sequence ID" value="NZ_CP051774.1"/>
</dbReference>
<evidence type="ECO:0000259" key="9">
    <source>
        <dbReference type="Pfam" id="PF12704"/>
    </source>
</evidence>